<accession>A0A9Q4C572</accession>
<name>A0A9Q4C572_9EURY</name>
<comment type="caution">
    <text evidence="1">The sequence shown here is derived from an EMBL/GenBank/DDBJ whole genome shotgun (WGS) entry which is preliminary data.</text>
</comment>
<dbReference type="AlphaFoldDB" id="A0A9Q4C572"/>
<proteinExistence type="predicted"/>
<keyword evidence="2" id="KW-1185">Reference proteome</keyword>
<sequence length="46" mass="5082">MMNGTRCRSCGTFVYARDISGLVKPNEVVCAACRDFNCVNPEPTVR</sequence>
<organism evidence="1 2">
    <name type="scientific">Halorutilus salinus</name>
    <dbReference type="NCBI Taxonomy" id="2487751"/>
    <lineage>
        <taxon>Archaea</taxon>
        <taxon>Methanobacteriati</taxon>
        <taxon>Methanobacteriota</taxon>
        <taxon>Stenosarchaea group</taxon>
        <taxon>Halobacteria</taxon>
        <taxon>Halorutilales</taxon>
        <taxon>Halorutilaceae</taxon>
        <taxon>Halorutilus</taxon>
    </lineage>
</organism>
<evidence type="ECO:0000313" key="2">
    <source>
        <dbReference type="Proteomes" id="UP001149411"/>
    </source>
</evidence>
<dbReference type="Proteomes" id="UP001149411">
    <property type="component" value="Unassembled WGS sequence"/>
</dbReference>
<gene>
    <name evidence="1" type="ORF">EGH25_07890</name>
</gene>
<evidence type="ECO:0000313" key="1">
    <source>
        <dbReference type="EMBL" id="MCX2819272.1"/>
    </source>
</evidence>
<protein>
    <submittedName>
        <fullName evidence="1">Uncharacterized protein</fullName>
    </submittedName>
</protein>
<dbReference type="EMBL" id="RKLV01000007">
    <property type="protein sequence ID" value="MCX2819272.1"/>
    <property type="molecule type" value="Genomic_DNA"/>
</dbReference>
<dbReference type="RefSeq" id="WP_266087399.1">
    <property type="nucleotide sequence ID" value="NZ_RKLV01000007.1"/>
</dbReference>
<reference evidence="1" key="1">
    <citation type="submission" date="2022-09" db="EMBL/GenBank/DDBJ databases">
        <title>Haloadaptaus new haloarchaeum isolated from saline soil.</title>
        <authorList>
            <person name="Duran-Viseras A."/>
            <person name="Sanchez-Porro C."/>
            <person name="Ventosa A."/>
        </authorList>
    </citation>
    <scope>NUCLEOTIDE SEQUENCE</scope>
    <source>
        <strain evidence="1">F3-133</strain>
    </source>
</reference>